<protein>
    <submittedName>
        <fullName evidence="1">LYST-interacting protein 5-like protein</fullName>
    </submittedName>
</protein>
<sequence>MIIPLPSHPILPHHPHSPSTLLHHNLIPLPHTRQQITLLLIFTNHPPIIHLPPTQAQTTLPMSSTNHLPIIPHLLTPGQITLLMMATILTAMINRMFRLTLRHTNPHPTQLTLSTSLKTTTPPKPQLLHTTTLIFSHIQVFRTARHLLSRLSRRINLHSILQLMVLQLLRTLLLQIPLPQHITTQLLTIHLKLLLQLRHQLANINMIAVTSLKLRRLLRLTRQPGLRSVLLHLTTYLLPWIT</sequence>
<dbReference type="AlphaFoldDB" id="A0A1D6NZK9"/>
<reference evidence="1" key="1">
    <citation type="submission" date="2015-12" db="EMBL/GenBank/DDBJ databases">
        <title>Update maize B73 reference genome by single molecule sequencing technologies.</title>
        <authorList>
            <consortium name="Maize Genome Sequencing Project"/>
            <person name="Ware D."/>
        </authorList>
    </citation>
    <scope>NUCLEOTIDE SEQUENCE</scope>
    <source>
        <tissue evidence="1">Seedling</tissue>
    </source>
</reference>
<accession>A0A1D6NZK9</accession>
<organism evidence="1">
    <name type="scientific">Zea mays</name>
    <name type="common">Maize</name>
    <dbReference type="NCBI Taxonomy" id="4577"/>
    <lineage>
        <taxon>Eukaryota</taxon>
        <taxon>Viridiplantae</taxon>
        <taxon>Streptophyta</taxon>
        <taxon>Embryophyta</taxon>
        <taxon>Tracheophyta</taxon>
        <taxon>Spermatophyta</taxon>
        <taxon>Magnoliopsida</taxon>
        <taxon>Liliopsida</taxon>
        <taxon>Poales</taxon>
        <taxon>Poaceae</taxon>
        <taxon>PACMAD clade</taxon>
        <taxon>Panicoideae</taxon>
        <taxon>Andropogonodae</taxon>
        <taxon>Andropogoneae</taxon>
        <taxon>Tripsacinae</taxon>
        <taxon>Zea</taxon>
    </lineage>
</organism>
<evidence type="ECO:0000313" key="1">
    <source>
        <dbReference type="EMBL" id="AQL03337.1"/>
    </source>
</evidence>
<dbReference type="EMBL" id="CM000785">
    <property type="protein sequence ID" value="AQL03337.1"/>
    <property type="molecule type" value="Genomic_DNA"/>
</dbReference>
<name>A0A1D6NZK9_MAIZE</name>
<proteinExistence type="predicted"/>
<gene>
    <name evidence="1" type="ORF">ZEAMMB73_Zm00001d045870</name>
</gene>